<dbReference type="AlphaFoldDB" id="A0A1T3F5K3"/>
<dbReference type="SUPFAM" id="SSF47413">
    <property type="entry name" value="lambda repressor-like DNA-binding domains"/>
    <property type="match status" value="1"/>
</dbReference>
<dbReference type="InterPro" id="IPR010982">
    <property type="entry name" value="Lambda_DNA-bd_dom_sf"/>
</dbReference>
<gene>
    <name evidence="2" type="ORF">BMF97_00495</name>
</gene>
<evidence type="ECO:0000259" key="1">
    <source>
        <dbReference type="PROSITE" id="PS50943"/>
    </source>
</evidence>
<dbReference type="GO" id="GO:0003677">
    <property type="term" value="F:DNA binding"/>
    <property type="evidence" value="ECO:0007669"/>
    <property type="project" value="InterPro"/>
</dbReference>
<evidence type="ECO:0000313" key="2">
    <source>
        <dbReference type="EMBL" id="OOH97784.1"/>
    </source>
</evidence>
<evidence type="ECO:0000313" key="3">
    <source>
        <dbReference type="Proteomes" id="UP000188947"/>
    </source>
</evidence>
<comment type="caution">
    <text evidence="2">The sequence shown here is derived from an EMBL/GenBank/DDBJ whole genome shotgun (WGS) entry which is preliminary data.</text>
</comment>
<reference evidence="2 3" key="1">
    <citation type="submission" date="2016-11" db="EMBL/GenBank/DDBJ databases">
        <title>Genome sequence and comparative genomic analysis of clinical strain Elizabethkingia meningoseptica 61421 PRCM.</title>
        <authorList>
            <person name="Wang M."/>
            <person name="Hu S."/>
            <person name="Cao L."/>
            <person name="Jiang T."/>
            <person name="Zhou Y."/>
            <person name="Ming D."/>
        </authorList>
    </citation>
    <scope>NUCLEOTIDE SEQUENCE [LARGE SCALE GENOMIC DNA]</scope>
    <source>
        <strain evidence="2 3">61421 PRCM</strain>
    </source>
</reference>
<organism evidence="2 3">
    <name type="scientific">Elizabethkingia meningoseptica</name>
    <name type="common">Chryseobacterium meningosepticum</name>
    <dbReference type="NCBI Taxonomy" id="238"/>
    <lineage>
        <taxon>Bacteria</taxon>
        <taxon>Pseudomonadati</taxon>
        <taxon>Bacteroidota</taxon>
        <taxon>Flavobacteriia</taxon>
        <taxon>Flavobacteriales</taxon>
        <taxon>Weeksellaceae</taxon>
        <taxon>Elizabethkingia</taxon>
    </lineage>
</organism>
<dbReference type="SMART" id="SM00530">
    <property type="entry name" value="HTH_XRE"/>
    <property type="match status" value="1"/>
</dbReference>
<accession>A0A1T3F5K3</accession>
<dbReference type="PROSITE" id="PS50943">
    <property type="entry name" value="HTH_CROC1"/>
    <property type="match status" value="1"/>
</dbReference>
<sequence length="123" mass="14212">MLLIYSLQGLGELKNTPMENLNNLLNRIKEVRKELGYSHEYMAFELEISQAAYTNLERNDSRLTVERLFKIAAILNKSPQYFFGQPLPLEQPKIENHKTDIKLGLLIEAFESMVKTLKTIQGI</sequence>
<dbReference type="EMBL" id="MPOG01000001">
    <property type="protein sequence ID" value="OOH97784.1"/>
    <property type="molecule type" value="Genomic_DNA"/>
</dbReference>
<feature type="domain" description="HTH cro/C1-type" evidence="1">
    <location>
        <begin position="28"/>
        <end position="82"/>
    </location>
</feature>
<dbReference type="Proteomes" id="UP000188947">
    <property type="component" value="Unassembled WGS sequence"/>
</dbReference>
<dbReference type="Gene3D" id="1.10.260.40">
    <property type="entry name" value="lambda repressor-like DNA-binding domains"/>
    <property type="match status" value="1"/>
</dbReference>
<protein>
    <recommendedName>
        <fullName evidence="1">HTH cro/C1-type domain-containing protein</fullName>
    </recommendedName>
</protein>
<proteinExistence type="predicted"/>
<keyword evidence="3" id="KW-1185">Reference proteome</keyword>
<name>A0A1T3F5K3_ELIME</name>
<dbReference type="InterPro" id="IPR001387">
    <property type="entry name" value="Cro/C1-type_HTH"/>
</dbReference>
<dbReference type="CDD" id="cd00093">
    <property type="entry name" value="HTH_XRE"/>
    <property type="match status" value="1"/>
</dbReference>
<dbReference type="Pfam" id="PF01381">
    <property type="entry name" value="HTH_3"/>
    <property type="match status" value="1"/>
</dbReference>